<dbReference type="Proteomes" id="UP001196413">
    <property type="component" value="Unassembled WGS sequence"/>
</dbReference>
<name>A0AAD5WM72_PARTN</name>
<dbReference type="EMBL" id="JAHQIW010007488">
    <property type="protein sequence ID" value="KAJ1374826.1"/>
    <property type="molecule type" value="Genomic_DNA"/>
</dbReference>
<proteinExistence type="predicted"/>
<comment type="caution">
    <text evidence="1">The sequence shown here is derived from an EMBL/GenBank/DDBJ whole genome shotgun (WGS) entry which is preliminary data.</text>
</comment>
<keyword evidence="2" id="KW-1185">Reference proteome</keyword>
<dbReference type="AlphaFoldDB" id="A0AAD5WM72"/>
<evidence type="ECO:0000313" key="2">
    <source>
        <dbReference type="Proteomes" id="UP001196413"/>
    </source>
</evidence>
<protein>
    <submittedName>
        <fullName evidence="1">Uncharacterized protein</fullName>
    </submittedName>
</protein>
<accession>A0AAD5WM72</accession>
<organism evidence="1 2">
    <name type="scientific">Parelaphostrongylus tenuis</name>
    <name type="common">Meningeal worm</name>
    <dbReference type="NCBI Taxonomy" id="148309"/>
    <lineage>
        <taxon>Eukaryota</taxon>
        <taxon>Metazoa</taxon>
        <taxon>Ecdysozoa</taxon>
        <taxon>Nematoda</taxon>
        <taxon>Chromadorea</taxon>
        <taxon>Rhabditida</taxon>
        <taxon>Rhabditina</taxon>
        <taxon>Rhabditomorpha</taxon>
        <taxon>Strongyloidea</taxon>
        <taxon>Metastrongylidae</taxon>
        <taxon>Parelaphostrongylus</taxon>
    </lineage>
</organism>
<gene>
    <name evidence="1" type="ORF">KIN20_037749</name>
</gene>
<evidence type="ECO:0000313" key="1">
    <source>
        <dbReference type="EMBL" id="KAJ1374826.1"/>
    </source>
</evidence>
<sequence length="115" mass="13453">MDECFSNLLYVGISRRSSAYIELRIASSPQYSCYPREGPCARRTYCLLHSQLPNTLHEQLVEVDWFSSVEQCQAFIKWRQTIQEYTDTYDQGMVPSSTERLLKSREKLGCQDQKD</sequence>
<reference evidence="1" key="1">
    <citation type="submission" date="2021-06" db="EMBL/GenBank/DDBJ databases">
        <title>Parelaphostrongylus tenuis whole genome reference sequence.</title>
        <authorList>
            <person name="Garwood T.J."/>
            <person name="Larsen P.A."/>
            <person name="Fountain-Jones N.M."/>
            <person name="Garbe J.R."/>
            <person name="Macchietto M.G."/>
            <person name="Kania S.A."/>
            <person name="Gerhold R.W."/>
            <person name="Richards J.E."/>
            <person name="Wolf T.M."/>
        </authorList>
    </citation>
    <scope>NUCLEOTIDE SEQUENCE</scope>
    <source>
        <strain evidence="1">MNPRO001-30</strain>
        <tissue evidence="1">Meninges</tissue>
    </source>
</reference>